<keyword evidence="2" id="KW-0812">Transmembrane</keyword>
<gene>
    <name evidence="3" type="ORF">BLIN101_02917</name>
</gene>
<organism evidence="3 4">
    <name type="scientific">Brevibacterium linens</name>
    <dbReference type="NCBI Taxonomy" id="1703"/>
    <lineage>
        <taxon>Bacteria</taxon>
        <taxon>Bacillati</taxon>
        <taxon>Actinomycetota</taxon>
        <taxon>Actinomycetes</taxon>
        <taxon>Micrococcales</taxon>
        <taxon>Brevibacteriaceae</taxon>
        <taxon>Brevibacterium</taxon>
    </lineage>
</organism>
<keyword evidence="2" id="KW-1133">Transmembrane helix</keyword>
<keyword evidence="2" id="KW-0472">Membrane</keyword>
<dbReference type="SUPFAM" id="SSF53850">
    <property type="entry name" value="Periplasmic binding protein-like II"/>
    <property type="match status" value="1"/>
</dbReference>
<dbReference type="Proteomes" id="UP000234498">
    <property type="component" value="Unassembled WGS sequence"/>
</dbReference>
<reference evidence="3 4" key="1">
    <citation type="submission" date="2017-03" db="EMBL/GenBank/DDBJ databases">
        <authorList>
            <person name="Afonso C.L."/>
            <person name="Miller P.J."/>
            <person name="Scott M.A."/>
            <person name="Spackman E."/>
            <person name="Goraichik I."/>
            <person name="Dimitrov K.M."/>
            <person name="Suarez D.L."/>
            <person name="Swayne D.E."/>
        </authorList>
    </citation>
    <scope>NUCLEOTIDE SEQUENCE [LARGE SCALE GENOMIC DNA]</scope>
    <source>
        <strain evidence="3 4">Mu101</strain>
    </source>
</reference>
<dbReference type="AlphaFoldDB" id="A0A2H1K231"/>
<evidence type="ECO:0000313" key="3">
    <source>
        <dbReference type="EMBL" id="SMX93867.1"/>
    </source>
</evidence>
<accession>A0A2H1K231</accession>
<proteinExistence type="predicted"/>
<dbReference type="PANTHER" id="PTHR30290">
    <property type="entry name" value="PERIPLASMIC BINDING COMPONENT OF ABC TRANSPORTER"/>
    <property type="match status" value="1"/>
</dbReference>
<dbReference type="GO" id="GO:0015833">
    <property type="term" value="P:peptide transport"/>
    <property type="evidence" value="ECO:0007669"/>
    <property type="project" value="TreeGrafter"/>
</dbReference>
<feature type="transmembrane region" description="Helical" evidence="2">
    <location>
        <begin position="161"/>
        <end position="182"/>
    </location>
</feature>
<dbReference type="InterPro" id="IPR039424">
    <property type="entry name" value="SBP_5"/>
</dbReference>
<evidence type="ECO:0000313" key="4">
    <source>
        <dbReference type="Proteomes" id="UP000234498"/>
    </source>
</evidence>
<dbReference type="Gene3D" id="3.10.105.10">
    <property type="entry name" value="Dipeptide-binding Protein, Domain 3"/>
    <property type="match status" value="1"/>
</dbReference>
<dbReference type="GO" id="GO:1904680">
    <property type="term" value="F:peptide transmembrane transporter activity"/>
    <property type="evidence" value="ECO:0007669"/>
    <property type="project" value="TreeGrafter"/>
</dbReference>
<dbReference type="Gene3D" id="3.40.190.10">
    <property type="entry name" value="Periplasmic binding protein-like II"/>
    <property type="match status" value="1"/>
</dbReference>
<dbReference type="RefSeq" id="WP_257944176.1">
    <property type="nucleotide sequence ID" value="NZ_FXZA01000024.1"/>
</dbReference>
<sequence>MKDIGVDLKNESTDADTESERTTKGDYDMYFSGWSINPDPDYQLSINTCGQRPDAEGNGGTSQDGWCNKEFDKLYQAQHVELDQAKRQELVQKALAIHYEEAPSVTLWYPNQLEAYRSDRFENFTKQPSDGGAIANQVGYWGYSSVEPVSEEETTGGGMGAGGWIGIAAAAIVVLGGGGWLLSRRKKSDDRE</sequence>
<dbReference type="EMBL" id="FXZA01000024">
    <property type="protein sequence ID" value="SMX93867.1"/>
    <property type="molecule type" value="Genomic_DNA"/>
</dbReference>
<protein>
    <submittedName>
        <fullName evidence="3">Extracellular solute-binding protein, family 5 Middle</fullName>
    </submittedName>
</protein>
<feature type="region of interest" description="Disordered" evidence="1">
    <location>
        <begin position="1"/>
        <end position="24"/>
    </location>
</feature>
<evidence type="ECO:0000256" key="2">
    <source>
        <dbReference type="SAM" id="Phobius"/>
    </source>
</evidence>
<evidence type="ECO:0000256" key="1">
    <source>
        <dbReference type="SAM" id="MobiDB-lite"/>
    </source>
</evidence>
<name>A0A2H1K231_BRELN</name>